<gene>
    <name evidence="1" type="ORF">UFOVP135_20</name>
</gene>
<dbReference type="EMBL" id="LR796254">
    <property type="protein sequence ID" value="CAB4131923.1"/>
    <property type="molecule type" value="Genomic_DNA"/>
</dbReference>
<sequence>MSTTIDGSAGITTNAGGSVNPSTNIDGINYSCRAWVKFLGSTGAITASGNVASVVRNSAGNYTITFSTAMVDANYAVQVTASNLAGTGQTVGQLATTAPTTTAVVVYCATNGSGAADPAGSGSMFVTIFR</sequence>
<name>A0A6J5LF78_9CAUD</name>
<reference evidence="1" key="1">
    <citation type="submission" date="2020-04" db="EMBL/GenBank/DDBJ databases">
        <authorList>
            <person name="Chiriac C."/>
            <person name="Salcher M."/>
            <person name="Ghai R."/>
            <person name="Kavagutti S V."/>
        </authorList>
    </citation>
    <scope>NUCLEOTIDE SEQUENCE</scope>
</reference>
<evidence type="ECO:0000313" key="1">
    <source>
        <dbReference type="EMBL" id="CAB4131923.1"/>
    </source>
</evidence>
<proteinExistence type="predicted"/>
<protein>
    <submittedName>
        <fullName evidence="1">Uncharacterized protein</fullName>
    </submittedName>
</protein>
<organism evidence="1">
    <name type="scientific">uncultured Caudovirales phage</name>
    <dbReference type="NCBI Taxonomy" id="2100421"/>
    <lineage>
        <taxon>Viruses</taxon>
        <taxon>Duplodnaviria</taxon>
        <taxon>Heunggongvirae</taxon>
        <taxon>Uroviricota</taxon>
        <taxon>Caudoviricetes</taxon>
        <taxon>Peduoviridae</taxon>
        <taxon>Maltschvirus</taxon>
        <taxon>Maltschvirus maltsch</taxon>
    </lineage>
</organism>
<accession>A0A6J5LF78</accession>